<keyword evidence="3 5" id="KW-1133">Transmembrane helix</keyword>
<dbReference type="PANTHER" id="PTHR42718:SF42">
    <property type="entry name" value="EXPORT PROTEIN"/>
    <property type="match status" value="1"/>
</dbReference>
<organism evidence="6">
    <name type="scientific">freshwater metagenome</name>
    <dbReference type="NCBI Taxonomy" id="449393"/>
    <lineage>
        <taxon>unclassified sequences</taxon>
        <taxon>metagenomes</taxon>
        <taxon>ecological metagenomes</taxon>
    </lineage>
</organism>
<dbReference type="PANTHER" id="PTHR42718">
    <property type="entry name" value="MAJOR FACILITATOR SUPERFAMILY MULTIDRUG TRANSPORTER MFSC"/>
    <property type="match status" value="1"/>
</dbReference>
<dbReference type="EMBL" id="CAEZYU010000052">
    <property type="protein sequence ID" value="CAB4743832.1"/>
    <property type="molecule type" value="Genomic_DNA"/>
</dbReference>
<dbReference type="InterPro" id="IPR036259">
    <property type="entry name" value="MFS_trans_sf"/>
</dbReference>
<evidence type="ECO:0000256" key="2">
    <source>
        <dbReference type="ARBA" id="ARBA00022692"/>
    </source>
</evidence>
<evidence type="ECO:0000256" key="3">
    <source>
        <dbReference type="ARBA" id="ARBA00022989"/>
    </source>
</evidence>
<comment type="subcellular location">
    <subcellularLocation>
        <location evidence="1">Membrane</location>
        <topology evidence="1">Multi-pass membrane protein</topology>
    </subcellularLocation>
</comment>
<keyword evidence="4 5" id="KW-0472">Membrane</keyword>
<reference evidence="6" key="1">
    <citation type="submission" date="2020-05" db="EMBL/GenBank/DDBJ databases">
        <authorList>
            <person name="Chiriac C."/>
            <person name="Salcher M."/>
            <person name="Ghai R."/>
            <person name="Kavagutti S V."/>
        </authorList>
    </citation>
    <scope>NUCLEOTIDE SEQUENCE</scope>
</reference>
<feature type="transmembrane region" description="Helical" evidence="5">
    <location>
        <begin position="129"/>
        <end position="152"/>
    </location>
</feature>
<protein>
    <submittedName>
        <fullName evidence="6">Unannotated protein</fullName>
    </submittedName>
</protein>
<dbReference type="Gene3D" id="1.20.1250.20">
    <property type="entry name" value="MFS general substrate transporter like domains"/>
    <property type="match status" value="1"/>
</dbReference>
<evidence type="ECO:0000256" key="4">
    <source>
        <dbReference type="ARBA" id="ARBA00023136"/>
    </source>
</evidence>
<name>A0A6J6T902_9ZZZZ</name>
<sequence>MAFLEVDSSYWQIVWRLMLLAVGMGLTMAPSTDSVMGSLPLGKAGVGSAVNDTTRQVGGALGVAIIGSVLASVYGSKVSDFLTSQGAPTQAIDAAKGSLGGANLVAAQAPSAEAAAGLLRVANSAFVDALHWSVLVAAVPVAIGAVCVYLFLPATARSEDLLEQGAEFEAEHQN</sequence>
<dbReference type="SUPFAM" id="SSF103473">
    <property type="entry name" value="MFS general substrate transporter"/>
    <property type="match status" value="1"/>
</dbReference>
<evidence type="ECO:0000256" key="5">
    <source>
        <dbReference type="SAM" id="Phobius"/>
    </source>
</evidence>
<evidence type="ECO:0000313" key="6">
    <source>
        <dbReference type="EMBL" id="CAB4743832.1"/>
    </source>
</evidence>
<keyword evidence="2 5" id="KW-0812">Transmembrane</keyword>
<gene>
    <name evidence="6" type="ORF">UFOPK2766_01229</name>
</gene>
<proteinExistence type="predicted"/>
<dbReference type="AlphaFoldDB" id="A0A6J6T902"/>
<accession>A0A6J6T902</accession>
<feature type="transmembrane region" description="Helical" evidence="5">
    <location>
        <begin position="13"/>
        <end position="36"/>
    </location>
</feature>
<evidence type="ECO:0000256" key="1">
    <source>
        <dbReference type="ARBA" id="ARBA00004141"/>
    </source>
</evidence>
<feature type="transmembrane region" description="Helical" evidence="5">
    <location>
        <begin position="57"/>
        <end position="75"/>
    </location>
</feature>
<dbReference type="GO" id="GO:0016020">
    <property type="term" value="C:membrane"/>
    <property type="evidence" value="ECO:0007669"/>
    <property type="project" value="UniProtKB-SubCell"/>
</dbReference>